<dbReference type="OrthoDB" id="2121828at2759"/>
<gene>
    <name evidence="11" type="ORF">EW145_g7036</name>
</gene>
<evidence type="ECO:0008006" key="13">
    <source>
        <dbReference type="Google" id="ProtNLM"/>
    </source>
</evidence>
<dbReference type="PROSITE" id="PS00079">
    <property type="entry name" value="MULTICOPPER_OXIDASE1"/>
    <property type="match status" value="2"/>
</dbReference>
<dbReference type="PANTHER" id="PTHR11709">
    <property type="entry name" value="MULTI-COPPER OXIDASE"/>
    <property type="match status" value="1"/>
</dbReference>
<dbReference type="Proteomes" id="UP000308199">
    <property type="component" value="Unassembled WGS sequence"/>
</dbReference>
<keyword evidence="5" id="KW-1015">Disulfide bond</keyword>
<feature type="domain" description="Plastocyanin-like" evidence="9">
    <location>
        <begin position="368"/>
        <end position="485"/>
    </location>
</feature>
<dbReference type="InterPro" id="IPR008972">
    <property type="entry name" value="Cupredoxin"/>
</dbReference>
<dbReference type="SUPFAM" id="SSF49503">
    <property type="entry name" value="Cupredoxins"/>
    <property type="match status" value="3"/>
</dbReference>
<dbReference type="GO" id="GO:0016491">
    <property type="term" value="F:oxidoreductase activity"/>
    <property type="evidence" value="ECO:0007669"/>
    <property type="project" value="UniProtKB-KW"/>
</dbReference>
<dbReference type="AlphaFoldDB" id="A0A4S4KQ53"/>
<dbReference type="Pfam" id="PF07731">
    <property type="entry name" value="Cu-oxidase_2"/>
    <property type="match status" value="1"/>
</dbReference>
<evidence type="ECO:0000259" key="8">
    <source>
        <dbReference type="Pfam" id="PF00394"/>
    </source>
</evidence>
<dbReference type="EMBL" id="SGPK01000621">
    <property type="protein sequence ID" value="THH00736.1"/>
    <property type="molecule type" value="Genomic_DNA"/>
</dbReference>
<dbReference type="PANTHER" id="PTHR11709:SF511">
    <property type="entry name" value="LACCASE"/>
    <property type="match status" value="1"/>
</dbReference>
<dbReference type="CDD" id="cd13903">
    <property type="entry name" value="CuRO_3_Tv-LCC_like"/>
    <property type="match status" value="1"/>
</dbReference>
<proteinExistence type="inferred from homology"/>
<comment type="similarity">
    <text evidence="1">Belongs to the multicopper oxidase family.</text>
</comment>
<evidence type="ECO:0000259" key="9">
    <source>
        <dbReference type="Pfam" id="PF07731"/>
    </source>
</evidence>
<dbReference type="InterPro" id="IPR033138">
    <property type="entry name" value="Cu_oxidase_CS"/>
</dbReference>
<evidence type="ECO:0000313" key="12">
    <source>
        <dbReference type="Proteomes" id="UP000308199"/>
    </source>
</evidence>
<evidence type="ECO:0000256" key="6">
    <source>
        <dbReference type="ARBA" id="ARBA00023180"/>
    </source>
</evidence>
<evidence type="ECO:0000256" key="5">
    <source>
        <dbReference type="ARBA" id="ARBA00023157"/>
    </source>
</evidence>
<dbReference type="PROSITE" id="PS00080">
    <property type="entry name" value="MULTICOPPER_OXIDASE2"/>
    <property type="match status" value="1"/>
</dbReference>
<dbReference type="InterPro" id="IPR001117">
    <property type="entry name" value="Cu-oxidase_2nd"/>
</dbReference>
<dbReference type="GO" id="GO:0005507">
    <property type="term" value="F:copper ion binding"/>
    <property type="evidence" value="ECO:0007669"/>
    <property type="project" value="InterPro"/>
</dbReference>
<evidence type="ECO:0000259" key="10">
    <source>
        <dbReference type="Pfam" id="PF07732"/>
    </source>
</evidence>
<dbReference type="Pfam" id="PF00394">
    <property type="entry name" value="Cu-oxidase"/>
    <property type="match status" value="1"/>
</dbReference>
<dbReference type="FunFam" id="2.60.40.420:FF:000045">
    <property type="entry name" value="Laccase 2"/>
    <property type="match status" value="1"/>
</dbReference>
<reference evidence="11 12" key="1">
    <citation type="submission" date="2019-02" db="EMBL/GenBank/DDBJ databases">
        <title>Genome sequencing of the rare red list fungi Phellinidium pouzarii.</title>
        <authorList>
            <person name="Buettner E."/>
            <person name="Kellner H."/>
        </authorList>
    </citation>
    <scope>NUCLEOTIDE SEQUENCE [LARGE SCALE GENOMIC DNA]</scope>
    <source>
        <strain evidence="11 12">DSM 108285</strain>
    </source>
</reference>
<feature type="domain" description="Plastocyanin-like" evidence="10">
    <location>
        <begin position="48"/>
        <end position="146"/>
    </location>
</feature>
<protein>
    <recommendedName>
        <fullName evidence="13">Laccase</fullName>
    </recommendedName>
</protein>
<dbReference type="Pfam" id="PF07732">
    <property type="entry name" value="Cu-oxidase_3"/>
    <property type="match status" value="1"/>
</dbReference>
<evidence type="ECO:0000256" key="3">
    <source>
        <dbReference type="ARBA" id="ARBA00023002"/>
    </source>
</evidence>
<dbReference type="InterPro" id="IPR002355">
    <property type="entry name" value="Cu_oxidase_Cu_BS"/>
</dbReference>
<keyword evidence="3" id="KW-0560">Oxidoreductase</keyword>
<organism evidence="11 12">
    <name type="scientific">Phellinidium pouzarii</name>
    <dbReference type="NCBI Taxonomy" id="167371"/>
    <lineage>
        <taxon>Eukaryota</taxon>
        <taxon>Fungi</taxon>
        <taxon>Dikarya</taxon>
        <taxon>Basidiomycota</taxon>
        <taxon>Agaricomycotina</taxon>
        <taxon>Agaricomycetes</taxon>
        <taxon>Hymenochaetales</taxon>
        <taxon>Hymenochaetaceae</taxon>
        <taxon>Phellinidium</taxon>
    </lineage>
</organism>
<keyword evidence="12" id="KW-1185">Reference proteome</keyword>
<feature type="signal peptide" evidence="7">
    <location>
        <begin position="1"/>
        <end position="21"/>
    </location>
</feature>
<evidence type="ECO:0000256" key="2">
    <source>
        <dbReference type="ARBA" id="ARBA00022723"/>
    </source>
</evidence>
<feature type="domain" description="Plastocyanin-like" evidence="8">
    <location>
        <begin position="157"/>
        <end position="284"/>
    </location>
</feature>
<keyword evidence="6" id="KW-0325">Glycoprotein</keyword>
<evidence type="ECO:0000256" key="4">
    <source>
        <dbReference type="ARBA" id="ARBA00023008"/>
    </source>
</evidence>
<comment type="caution">
    <text evidence="11">The sequence shown here is derived from an EMBL/GenBank/DDBJ whole genome shotgun (WGS) entry which is preliminary data.</text>
</comment>
<evidence type="ECO:0000256" key="1">
    <source>
        <dbReference type="ARBA" id="ARBA00010609"/>
    </source>
</evidence>
<keyword evidence="4" id="KW-0186">Copper</keyword>
<name>A0A4S4KQ53_9AGAM</name>
<feature type="chain" id="PRO_5020616236" description="Laccase" evidence="7">
    <location>
        <begin position="22"/>
        <end position="515"/>
    </location>
</feature>
<dbReference type="Gene3D" id="2.60.40.420">
    <property type="entry name" value="Cupredoxins - blue copper proteins"/>
    <property type="match status" value="3"/>
</dbReference>
<sequence>MFETAFLSYVAALSLSRHALAAVVSDTLTISNVALSPDGFSRSTVLANGPLITGNIGDNFQINVVDQLTDTTMRRATSIHWHGIFQARSNEMDGPAWVNQCPIIPGNSFLYNFNVFGQSGTYWYHSHDSTQYCDGLRGALVLYDPNDPLASMYDVDDANTADPNPDSTLINGLGRYDGGPTESALAVVNVIAGQRYRFRIVSTSCYPSFTFSIDGHNMTVIEADGTETQPLTVDSLVIFSSQRYSVVVTANQAVDNYWIRAEPSVGTTGFANGINSGILRYAGAPDADPTTRQGTGGVALNEANLVPLINPGAPGEPIPGGIDLALNMLIQFVCFIRSAYREQSKLFTFFIGHLTGKHTVNGVSWAVPNVPVLLQILHGTTDPTDLLPAGSIYTLPGNSTIEISLPGAFPHPIHLHGHNFDVVRVAGRSEYNYANPVRRDTVNIGGASDNVTFRFTTNNAGPWYMHCHIDWHLEGGLAVVFTEDTAGVASANTVNAAWNDLCPDYANNGPDTAFE</sequence>
<dbReference type="InterPro" id="IPR011706">
    <property type="entry name" value="Cu-oxidase_C"/>
</dbReference>
<evidence type="ECO:0000256" key="7">
    <source>
        <dbReference type="SAM" id="SignalP"/>
    </source>
</evidence>
<evidence type="ECO:0000313" key="11">
    <source>
        <dbReference type="EMBL" id="THH00736.1"/>
    </source>
</evidence>
<accession>A0A4S4KQ53</accession>
<keyword evidence="2" id="KW-0479">Metal-binding</keyword>
<dbReference type="InterPro" id="IPR045087">
    <property type="entry name" value="Cu-oxidase_fam"/>
</dbReference>
<dbReference type="InterPro" id="IPR011707">
    <property type="entry name" value="Cu-oxidase-like_N"/>
</dbReference>
<keyword evidence="7" id="KW-0732">Signal</keyword>